<reference evidence="1" key="1">
    <citation type="journal article" date="2015" name="Genome Announc.">
        <title>Draft Genome Sequence of Anaerolineae Strain TC1, a Novel Isolate from a Methanogenic Wastewater Treatment System.</title>
        <authorList>
            <person name="Matsuura N."/>
            <person name="Tourlousse D.M."/>
            <person name="Sun L."/>
            <person name="Toyonaga M."/>
            <person name="Kuroda K."/>
            <person name="Ohashi A."/>
            <person name="Cruz R."/>
            <person name="Yamaguchi T."/>
            <person name="Sekiguchi Y."/>
        </authorList>
    </citation>
    <scope>NUCLEOTIDE SEQUENCE [LARGE SCALE GENOMIC DNA]</scope>
    <source>
        <strain evidence="1">TC1</strain>
    </source>
</reference>
<protein>
    <submittedName>
        <fullName evidence="1">Uncharacterized protein</fullName>
    </submittedName>
</protein>
<name>A0A0S7BT77_9CHLR</name>
<gene>
    <name evidence="1" type="ORF">ATC1_13181</name>
</gene>
<keyword evidence="2" id="KW-1185">Reference proteome</keyword>
<dbReference type="AlphaFoldDB" id="A0A0S7BT77"/>
<sequence>MKNSGTEIDAAGERKKTQIKNGKGTFLVQILSRRNATWQGTVTWVERNESINFRSALELLKIIDSSYENKNENEKVFKV</sequence>
<dbReference type="EMBL" id="DF968181">
    <property type="protein sequence ID" value="GAP40214.1"/>
    <property type="molecule type" value="Genomic_DNA"/>
</dbReference>
<dbReference type="RefSeq" id="WP_062279310.1">
    <property type="nucleotide sequence ID" value="NZ_DF968181.1"/>
</dbReference>
<evidence type="ECO:0000313" key="1">
    <source>
        <dbReference type="EMBL" id="GAP40214.1"/>
    </source>
</evidence>
<accession>A0A0S7BT77</accession>
<dbReference type="Proteomes" id="UP000053370">
    <property type="component" value="Unassembled WGS sequence"/>
</dbReference>
<evidence type="ECO:0000313" key="2">
    <source>
        <dbReference type="Proteomes" id="UP000053370"/>
    </source>
</evidence>
<organism evidence="1">
    <name type="scientific">Flexilinea flocculi</name>
    <dbReference type="NCBI Taxonomy" id="1678840"/>
    <lineage>
        <taxon>Bacteria</taxon>
        <taxon>Bacillati</taxon>
        <taxon>Chloroflexota</taxon>
        <taxon>Anaerolineae</taxon>
        <taxon>Anaerolineales</taxon>
        <taxon>Anaerolineaceae</taxon>
        <taxon>Flexilinea</taxon>
    </lineage>
</organism>
<proteinExistence type="predicted"/>